<accession>A0A3R7MSD3</accession>
<keyword evidence="1" id="KW-1133">Transmembrane helix</keyword>
<feature type="transmembrane region" description="Helical" evidence="1">
    <location>
        <begin position="6"/>
        <end position="30"/>
    </location>
</feature>
<dbReference type="GO" id="GO:0005385">
    <property type="term" value="F:zinc ion transmembrane transporter activity"/>
    <property type="evidence" value="ECO:0007669"/>
    <property type="project" value="TreeGrafter"/>
</dbReference>
<dbReference type="PANTHER" id="PTHR11040">
    <property type="entry name" value="ZINC/IRON TRANSPORTER"/>
    <property type="match status" value="1"/>
</dbReference>
<dbReference type="RefSeq" id="XP_029241580.1">
    <property type="nucleotide sequence ID" value="XM_029378558.1"/>
</dbReference>
<dbReference type="EMBL" id="MKGL01000031">
    <property type="protein sequence ID" value="RNF10474.1"/>
    <property type="molecule type" value="Genomic_DNA"/>
</dbReference>
<evidence type="ECO:0000256" key="1">
    <source>
        <dbReference type="SAM" id="Phobius"/>
    </source>
</evidence>
<feature type="transmembrane region" description="Helical" evidence="1">
    <location>
        <begin position="83"/>
        <end position="107"/>
    </location>
</feature>
<dbReference type="GeneID" id="40325453"/>
<dbReference type="OrthoDB" id="247639at2759"/>
<dbReference type="AlphaFoldDB" id="A0A3R7MSD3"/>
<dbReference type="GO" id="GO:0016020">
    <property type="term" value="C:membrane"/>
    <property type="evidence" value="ECO:0007669"/>
    <property type="project" value="TreeGrafter"/>
</dbReference>
<reference evidence="2 3" key="1">
    <citation type="journal article" date="2018" name="BMC Genomics">
        <title>Genomic comparison of Trypanosoma conorhini and Trypanosoma rangeli to Trypanosoma cruzi strains of high and low virulence.</title>
        <authorList>
            <person name="Bradwell K.R."/>
            <person name="Koparde V.N."/>
            <person name="Matveyev A.V."/>
            <person name="Serrano M.G."/>
            <person name="Alves J.M."/>
            <person name="Parikh H."/>
            <person name="Huang B."/>
            <person name="Lee V."/>
            <person name="Espinosa-Alvarez O."/>
            <person name="Ortiz P.A."/>
            <person name="Costa-Martins A.G."/>
            <person name="Teixeira M.M."/>
            <person name="Buck G.A."/>
        </authorList>
    </citation>
    <scope>NUCLEOTIDE SEQUENCE [LARGE SCALE GENOMIC DNA]</scope>
    <source>
        <strain evidence="2 3">AM80</strain>
    </source>
</reference>
<proteinExistence type="predicted"/>
<feature type="transmembrane region" description="Helical" evidence="1">
    <location>
        <begin position="156"/>
        <end position="180"/>
    </location>
</feature>
<keyword evidence="1" id="KW-0472">Membrane</keyword>
<evidence type="ECO:0008006" key="4">
    <source>
        <dbReference type="Google" id="ProtNLM"/>
    </source>
</evidence>
<protein>
    <recommendedName>
        <fullName evidence="4">Zinc/iron permease</fullName>
    </recommendedName>
</protein>
<feature type="transmembrane region" description="Helical" evidence="1">
    <location>
        <begin position="128"/>
        <end position="150"/>
    </location>
</feature>
<organism evidence="2 3">
    <name type="scientific">Trypanosoma rangeli</name>
    <dbReference type="NCBI Taxonomy" id="5698"/>
    <lineage>
        <taxon>Eukaryota</taxon>
        <taxon>Discoba</taxon>
        <taxon>Euglenozoa</taxon>
        <taxon>Kinetoplastea</taxon>
        <taxon>Metakinetoplastina</taxon>
        <taxon>Trypanosomatida</taxon>
        <taxon>Trypanosomatidae</taxon>
        <taxon>Trypanosoma</taxon>
        <taxon>Herpetosoma</taxon>
    </lineage>
</organism>
<evidence type="ECO:0000313" key="3">
    <source>
        <dbReference type="Proteomes" id="UP000283634"/>
    </source>
</evidence>
<keyword evidence="3" id="KW-1185">Reference proteome</keyword>
<keyword evidence="1" id="KW-0812">Transmembrane</keyword>
<feature type="transmembrane region" description="Helical" evidence="1">
    <location>
        <begin position="218"/>
        <end position="238"/>
    </location>
</feature>
<dbReference type="OMA" id="FCDGLVI"/>
<feature type="transmembrane region" description="Helical" evidence="1">
    <location>
        <begin position="51"/>
        <end position="71"/>
    </location>
</feature>
<feature type="transmembrane region" description="Helical" evidence="1">
    <location>
        <begin position="308"/>
        <end position="325"/>
    </location>
</feature>
<gene>
    <name evidence="2" type="ORF">TraAM80_01520</name>
</gene>
<dbReference type="PANTHER" id="PTHR11040:SF209">
    <property type="entry name" value="ZIP ZINC TRANSPORTER"/>
    <property type="match status" value="1"/>
</dbReference>
<comment type="caution">
    <text evidence="2">The sequence shown here is derived from an EMBL/GenBank/DDBJ whole genome shotgun (WGS) entry which is preliminary data.</text>
</comment>
<sequence>MTDVALIKIGAAVTLTAATVLGLWTPFLCVRKTIDNTSPRPHVQLMEMSRLLSLANCLSAGLLIAMALVHFMPDAIVTAGDAVSPTVICATLMLGVLIPAVIELGTVDDVTHSGHGLGLMHEGHRRRLLMSFIMLPMCLHAAVEGVLLGLEGSTSALLGSAIPIFIHRFFDGVVVGVCIAKDLCVEMEELEEVAPPNATENSACGELYAMFRRRLGNCFIILWLGVMPAVLILCVALTDNSGVDGANTSLENTSLKCSTNAAGGSLGSRSYRGNLWLALARALGSGFFLFAGLVILMREELHEGRAGVALSVGVLLTSLLTAMNAH</sequence>
<feature type="transmembrane region" description="Helical" evidence="1">
    <location>
        <begin position="275"/>
        <end position="296"/>
    </location>
</feature>
<name>A0A3R7MSD3_TRYRA</name>
<evidence type="ECO:0000313" key="2">
    <source>
        <dbReference type="EMBL" id="RNF10474.1"/>
    </source>
</evidence>
<dbReference type="Proteomes" id="UP000283634">
    <property type="component" value="Unassembled WGS sequence"/>
</dbReference>